<evidence type="ECO:0000313" key="2">
    <source>
        <dbReference type="EMBL" id="KAL2477606.1"/>
    </source>
</evidence>
<accession>A0ABD1QMZ4</accession>
<keyword evidence="3" id="KW-1185">Reference proteome</keyword>
<reference evidence="3" key="1">
    <citation type="submission" date="2024-07" db="EMBL/GenBank/DDBJ databases">
        <title>Two chromosome-level genome assemblies of Korean endemic species Abeliophyllum distichum and Forsythia ovata (Oleaceae).</title>
        <authorList>
            <person name="Jang H."/>
        </authorList>
    </citation>
    <scope>NUCLEOTIDE SEQUENCE [LARGE SCALE GENOMIC DNA]</scope>
</reference>
<evidence type="ECO:0000313" key="1">
    <source>
        <dbReference type="EMBL" id="KAL2477559.1"/>
    </source>
</evidence>
<reference evidence="2" key="2">
    <citation type="submission" date="2024-07" db="EMBL/GenBank/DDBJ databases">
        <title>Two chromosome-level genome assemblies of Korean endemic species Abeliophyllum distichum and Forsythia ovata (Oleaceae).</title>
        <authorList>
            <person name="Mun J.H."/>
        </authorList>
    </citation>
    <scope>NUCLEOTIDE SEQUENCE</scope>
    <source>
        <strain evidence="2">KNKB202402200001</strain>
        <tissue evidence="2">Leaf</tissue>
    </source>
</reference>
<proteinExistence type="predicted"/>
<dbReference type="EMBL" id="JBFOLJ010000014">
    <property type="protein sequence ID" value="KAL2477559.1"/>
    <property type="molecule type" value="Genomic_DNA"/>
</dbReference>
<evidence type="ECO:0000313" key="3">
    <source>
        <dbReference type="Proteomes" id="UP001604277"/>
    </source>
</evidence>
<dbReference type="Proteomes" id="UP001604277">
    <property type="component" value="Unassembled WGS sequence"/>
</dbReference>
<dbReference type="EMBL" id="JBFOLJ010000014">
    <property type="protein sequence ID" value="KAL2477606.1"/>
    <property type="molecule type" value="Genomic_DNA"/>
</dbReference>
<comment type="caution">
    <text evidence="2">The sequence shown here is derived from an EMBL/GenBank/DDBJ whole genome shotgun (WGS) entry which is preliminary data.</text>
</comment>
<name>A0ABD1QMZ4_9LAMI</name>
<protein>
    <submittedName>
        <fullName evidence="2">Magnesium transporter MRS2-4</fullName>
    </submittedName>
</protein>
<organism evidence="2 3">
    <name type="scientific">Forsythia ovata</name>
    <dbReference type="NCBI Taxonomy" id="205694"/>
    <lineage>
        <taxon>Eukaryota</taxon>
        <taxon>Viridiplantae</taxon>
        <taxon>Streptophyta</taxon>
        <taxon>Embryophyta</taxon>
        <taxon>Tracheophyta</taxon>
        <taxon>Spermatophyta</taxon>
        <taxon>Magnoliopsida</taxon>
        <taxon>eudicotyledons</taxon>
        <taxon>Gunneridae</taxon>
        <taxon>Pentapetalae</taxon>
        <taxon>asterids</taxon>
        <taxon>lamiids</taxon>
        <taxon>Lamiales</taxon>
        <taxon>Oleaceae</taxon>
        <taxon>Forsythieae</taxon>
        <taxon>Forsythia</taxon>
    </lineage>
</organism>
<dbReference type="AlphaFoldDB" id="A0ABD1QMZ4"/>
<gene>
    <name evidence="1" type="ORF">Fot_46573</name>
    <name evidence="2" type="ORF">Fot_46620</name>
</gene>
<sequence>MRKGQLEFRWRKGGATPLTPPPVIEVVDKSISAKDNRLTYGKKKTAGTKLWMIMDRRGQSELMECDNSVIIKRVSVPARDLRILGPEFAQSSSILGSSNFTSFRLPCFILYRCDPNPSTL</sequence>